<dbReference type="GO" id="GO:0045454">
    <property type="term" value="P:cell redox homeostasis"/>
    <property type="evidence" value="ECO:0007669"/>
    <property type="project" value="TreeGrafter"/>
</dbReference>
<name>A0AAD2JMM1_9STRA</name>
<comment type="similarity">
    <text evidence="1">Belongs to the thioredoxin family.</text>
</comment>
<dbReference type="PANTHER" id="PTHR43601">
    <property type="entry name" value="THIOREDOXIN, MITOCHONDRIAL"/>
    <property type="match status" value="1"/>
</dbReference>
<organism evidence="4 5">
    <name type="scientific">Cylindrotheca closterium</name>
    <dbReference type="NCBI Taxonomy" id="2856"/>
    <lineage>
        <taxon>Eukaryota</taxon>
        <taxon>Sar</taxon>
        <taxon>Stramenopiles</taxon>
        <taxon>Ochrophyta</taxon>
        <taxon>Bacillariophyta</taxon>
        <taxon>Bacillariophyceae</taxon>
        <taxon>Bacillariophycidae</taxon>
        <taxon>Bacillariales</taxon>
        <taxon>Bacillariaceae</taxon>
        <taxon>Cylindrotheca</taxon>
    </lineage>
</organism>
<keyword evidence="5" id="KW-1185">Reference proteome</keyword>
<dbReference type="Pfam" id="PF00085">
    <property type="entry name" value="Thioredoxin"/>
    <property type="match status" value="1"/>
</dbReference>
<dbReference type="AlphaFoldDB" id="A0AAD2JMM1"/>
<dbReference type="InterPro" id="IPR036249">
    <property type="entry name" value="Thioredoxin-like_sf"/>
</dbReference>
<comment type="caution">
    <text evidence="4">The sequence shown here is derived from an EMBL/GenBank/DDBJ whole genome shotgun (WGS) entry which is preliminary data.</text>
</comment>
<dbReference type="PANTHER" id="PTHR43601:SF32">
    <property type="entry name" value="THIOREDOXIN-LIKE 2-2, CHLOROPLASTIC"/>
    <property type="match status" value="1"/>
</dbReference>
<protein>
    <recommendedName>
        <fullName evidence="3">Thioredoxin domain-containing protein</fullName>
    </recommendedName>
</protein>
<reference evidence="4" key="1">
    <citation type="submission" date="2023-08" db="EMBL/GenBank/DDBJ databases">
        <authorList>
            <person name="Audoor S."/>
            <person name="Bilcke G."/>
        </authorList>
    </citation>
    <scope>NUCLEOTIDE SEQUENCE</scope>
</reference>
<dbReference type="Gene3D" id="3.40.30.10">
    <property type="entry name" value="Glutaredoxin"/>
    <property type="match status" value="1"/>
</dbReference>
<dbReference type="PROSITE" id="PS51352">
    <property type="entry name" value="THIOREDOXIN_2"/>
    <property type="match status" value="1"/>
</dbReference>
<proteinExistence type="inferred from homology"/>
<dbReference type="CDD" id="cd02961">
    <property type="entry name" value="PDI_a_family"/>
    <property type="match status" value="1"/>
</dbReference>
<evidence type="ECO:0000256" key="2">
    <source>
        <dbReference type="SAM" id="MobiDB-lite"/>
    </source>
</evidence>
<evidence type="ECO:0000313" key="5">
    <source>
        <dbReference type="Proteomes" id="UP001295423"/>
    </source>
</evidence>
<sequence length="194" mass="22336">MQSSIFDMPSREKEDEEQDNKNKKKFRMSNILRRQNKQSDSPMVIKTNEMITQVHSLQEYKTHVADVTDALVVVFFTAPWCRTCLRLKPKMKAMAAGLHSMQNVKVVQIPLLDKESAALFEGLGVKSFPFVHLYHPEEGLVEELKLNRKLWNDFQKTLKEYLQGSCNVQYNENENDEDSITAVRQEAAMSALAP</sequence>
<dbReference type="SUPFAM" id="SSF52833">
    <property type="entry name" value="Thioredoxin-like"/>
    <property type="match status" value="1"/>
</dbReference>
<evidence type="ECO:0000256" key="1">
    <source>
        <dbReference type="ARBA" id="ARBA00008987"/>
    </source>
</evidence>
<dbReference type="Proteomes" id="UP001295423">
    <property type="component" value="Unassembled WGS sequence"/>
</dbReference>
<evidence type="ECO:0000259" key="3">
    <source>
        <dbReference type="PROSITE" id="PS51352"/>
    </source>
</evidence>
<dbReference type="EMBL" id="CAKOGP040002158">
    <property type="protein sequence ID" value="CAJ1963727.1"/>
    <property type="molecule type" value="Genomic_DNA"/>
</dbReference>
<gene>
    <name evidence="4" type="ORF">CYCCA115_LOCUS20296</name>
</gene>
<feature type="region of interest" description="Disordered" evidence="2">
    <location>
        <begin position="1"/>
        <end position="42"/>
    </location>
</feature>
<feature type="domain" description="Thioredoxin" evidence="3">
    <location>
        <begin position="32"/>
        <end position="163"/>
    </location>
</feature>
<accession>A0AAD2JMM1</accession>
<dbReference type="InterPro" id="IPR013766">
    <property type="entry name" value="Thioredoxin_domain"/>
</dbReference>
<evidence type="ECO:0000313" key="4">
    <source>
        <dbReference type="EMBL" id="CAJ1963727.1"/>
    </source>
</evidence>